<keyword evidence="6" id="KW-1185">Reference proteome</keyword>
<dbReference type="GO" id="GO:0034553">
    <property type="term" value="P:mitochondrial respiratory chain complex II assembly"/>
    <property type="evidence" value="ECO:0007669"/>
    <property type="project" value="TreeGrafter"/>
</dbReference>
<dbReference type="Pfam" id="PF03937">
    <property type="entry name" value="Sdh5"/>
    <property type="match status" value="1"/>
</dbReference>
<gene>
    <name evidence="5" type="ORF">M407DRAFT_25300</name>
</gene>
<comment type="subunit">
    <text evidence="3">Interacts with the flavoprotein subunit within the SDH catalytic dimer.</text>
</comment>
<dbReference type="Gene3D" id="1.10.150.250">
    <property type="entry name" value="Flavinator of succinate dehydrogenase"/>
    <property type="match status" value="1"/>
</dbReference>
<protein>
    <recommendedName>
        <fullName evidence="3">Succinate dehydrogenase assembly factor 2, mitochondrial</fullName>
        <shortName evidence="3">SDH assembly factor 2</shortName>
        <shortName evidence="3">SDHAF2</shortName>
    </recommendedName>
</protein>
<dbReference type="InterPro" id="IPR028882">
    <property type="entry name" value="SDHAF2"/>
</dbReference>
<reference evidence="5 6" key="1">
    <citation type="submission" date="2014-04" db="EMBL/GenBank/DDBJ databases">
        <authorList>
            <consortium name="DOE Joint Genome Institute"/>
            <person name="Kuo A."/>
            <person name="Girlanda M."/>
            <person name="Perotto S."/>
            <person name="Kohler A."/>
            <person name="Nagy L.G."/>
            <person name="Floudas D."/>
            <person name="Copeland A."/>
            <person name="Barry K.W."/>
            <person name="Cichocki N."/>
            <person name="Veneault-Fourrey C."/>
            <person name="LaButti K."/>
            <person name="Lindquist E.A."/>
            <person name="Lipzen A."/>
            <person name="Lundell T."/>
            <person name="Morin E."/>
            <person name="Murat C."/>
            <person name="Sun H."/>
            <person name="Tunlid A."/>
            <person name="Henrissat B."/>
            <person name="Grigoriev I.V."/>
            <person name="Hibbett D.S."/>
            <person name="Martin F."/>
            <person name="Nordberg H.P."/>
            <person name="Cantor M.N."/>
            <person name="Hua S.X."/>
        </authorList>
    </citation>
    <scope>NUCLEOTIDE SEQUENCE [LARGE SCALE GENOMIC DNA]</scope>
    <source>
        <strain evidence="5 6">MUT 4182</strain>
    </source>
</reference>
<reference evidence="6" key="2">
    <citation type="submission" date="2015-01" db="EMBL/GenBank/DDBJ databases">
        <title>Evolutionary Origins and Diversification of the Mycorrhizal Mutualists.</title>
        <authorList>
            <consortium name="DOE Joint Genome Institute"/>
            <consortium name="Mycorrhizal Genomics Consortium"/>
            <person name="Kohler A."/>
            <person name="Kuo A."/>
            <person name="Nagy L.G."/>
            <person name="Floudas D."/>
            <person name="Copeland A."/>
            <person name="Barry K.W."/>
            <person name="Cichocki N."/>
            <person name="Veneault-Fourrey C."/>
            <person name="LaButti K."/>
            <person name="Lindquist E.A."/>
            <person name="Lipzen A."/>
            <person name="Lundell T."/>
            <person name="Morin E."/>
            <person name="Murat C."/>
            <person name="Riley R."/>
            <person name="Ohm R."/>
            <person name="Sun H."/>
            <person name="Tunlid A."/>
            <person name="Henrissat B."/>
            <person name="Grigoriev I.V."/>
            <person name="Hibbett D.S."/>
            <person name="Martin F."/>
        </authorList>
    </citation>
    <scope>NUCLEOTIDE SEQUENCE [LARGE SCALE GENOMIC DNA]</scope>
    <source>
        <strain evidence="6">MUT 4182</strain>
    </source>
</reference>
<organism evidence="5 6">
    <name type="scientific">Tulasnella calospora MUT 4182</name>
    <dbReference type="NCBI Taxonomy" id="1051891"/>
    <lineage>
        <taxon>Eukaryota</taxon>
        <taxon>Fungi</taxon>
        <taxon>Dikarya</taxon>
        <taxon>Basidiomycota</taxon>
        <taxon>Agaricomycotina</taxon>
        <taxon>Agaricomycetes</taxon>
        <taxon>Cantharellales</taxon>
        <taxon>Tulasnellaceae</taxon>
        <taxon>Tulasnella</taxon>
    </lineage>
</organism>
<feature type="region of interest" description="Disordered" evidence="4">
    <location>
        <begin position="34"/>
        <end position="70"/>
    </location>
</feature>
<dbReference type="PANTHER" id="PTHR12469:SF2">
    <property type="entry name" value="SUCCINATE DEHYDROGENASE ASSEMBLY FACTOR 2, MITOCHONDRIAL"/>
    <property type="match status" value="1"/>
</dbReference>
<dbReference type="HOGENOM" id="CLU_103054_0_0_1"/>
<dbReference type="Proteomes" id="UP000054248">
    <property type="component" value="Unassembled WGS sequence"/>
</dbReference>
<evidence type="ECO:0000256" key="4">
    <source>
        <dbReference type="SAM" id="MobiDB-lite"/>
    </source>
</evidence>
<keyword evidence="2 3" id="KW-0143">Chaperone</keyword>
<accession>A0A0C3LVJ8</accession>
<comment type="similarity">
    <text evidence="3">Belongs to the SDHAF2 family.</text>
</comment>
<evidence type="ECO:0000313" key="6">
    <source>
        <dbReference type="Proteomes" id="UP000054248"/>
    </source>
</evidence>
<dbReference type="HAMAP" id="MF_03057">
    <property type="entry name" value="SDHAF2"/>
    <property type="match status" value="1"/>
</dbReference>
<evidence type="ECO:0000313" key="5">
    <source>
        <dbReference type="EMBL" id="KIO25397.1"/>
    </source>
</evidence>
<dbReference type="OrthoDB" id="284292at2759"/>
<comment type="function">
    <text evidence="3">Plays an essential role in the assembly of succinate dehydrogenase (SDH), an enzyme complex (also referred to as respiratory complex II) that is a component of both the tricarboxylic acid (TCA) cycle and the mitochondrial electron transport chain, and which couples the oxidation of succinate to fumarate with the reduction of ubiquinone (coenzyme Q) to ubiquinol. Required for flavinylation (covalent attachment of FAD) of the flavoprotein subunit of the SDH catalytic dimer.</text>
</comment>
<comment type="subcellular location">
    <subcellularLocation>
        <location evidence="3">Mitochondrion matrix</location>
    </subcellularLocation>
</comment>
<keyword evidence="1 3" id="KW-0496">Mitochondrion</keyword>
<dbReference type="SUPFAM" id="SSF109910">
    <property type="entry name" value="YgfY-like"/>
    <property type="match status" value="1"/>
</dbReference>
<dbReference type="GO" id="GO:0005759">
    <property type="term" value="C:mitochondrial matrix"/>
    <property type="evidence" value="ECO:0007669"/>
    <property type="project" value="UniProtKB-SubCell"/>
</dbReference>
<evidence type="ECO:0000256" key="3">
    <source>
        <dbReference type="HAMAP-Rule" id="MF_03057"/>
    </source>
</evidence>
<proteinExistence type="inferred from homology"/>
<dbReference type="FunFam" id="1.10.150.250:FF:000004">
    <property type="entry name" value="Succinate dehydrogenase assembly factor 2, mitochondrial"/>
    <property type="match status" value="1"/>
</dbReference>
<dbReference type="PANTHER" id="PTHR12469">
    <property type="entry name" value="PROTEIN EMI5 HOMOLOG, MITOCHONDRIAL"/>
    <property type="match status" value="1"/>
</dbReference>
<name>A0A0C3LVJ8_9AGAM</name>
<dbReference type="GO" id="GO:0006099">
    <property type="term" value="P:tricarboxylic acid cycle"/>
    <property type="evidence" value="ECO:0007669"/>
    <property type="project" value="TreeGrafter"/>
</dbReference>
<dbReference type="EMBL" id="KN823043">
    <property type="protein sequence ID" value="KIO25397.1"/>
    <property type="molecule type" value="Genomic_DNA"/>
</dbReference>
<dbReference type="GO" id="GO:0006121">
    <property type="term" value="P:mitochondrial electron transport, succinate to ubiquinone"/>
    <property type="evidence" value="ECO:0007669"/>
    <property type="project" value="UniProtKB-UniRule"/>
</dbReference>
<sequence length="170" mass="19805">MSALRFYRLASRSPFSNAQSRLISSTRAWKADPFPLPLQSHQPAAQNDSEVAKNDDSVPPEFMPKPLDRHGEDVETLRARLVYQSRKRGNLEMDLILSTFARENMATMSEAELKEFDKLMDEPDWDIYYWCTRKREPPTRWATSPLLEKLRKHAQNEGKVVRRMPDLSKP</sequence>
<dbReference type="STRING" id="1051891.A0A0C3LVJ8"/>
<feature type="compositionally biased region" description="Polar residues" evidence="4">
    <location>
        <begin position="39"/>
        <end position="49"/>
    </location>
</feature>
<dbReference type="InterPro" id="IPR005631">
    <property type="entry name" value="SDH"/>
</dbReference>
<evidence type="ECO:0000256" key="1">
    <source>
        <dbReference type="ARBA" id="ARBA00023128"/>
    </source>
</evidence>
<dbReference type="AlphaFoldDB" id="A0A0C3LVJ8"/>
<dbReference type="InterPro" id="IPR036714">
    <property type="entry name" value="SDH_sf"/>
</dbReference>
<evidence type="ECO:0000256" key="2">
    <source>
        <dbReference type="ARBA" id="ARBA00023186"/>
    </source>
</evidence>